<sequence length="387" mass="39002">MIAPLLMSLLVLAAAAALVLGRRAVRYWRNERAGRPYELAEDRAGTVARAAAAGGAVLVAAALAGTLVSGAGTGDDGGAKAGPAAATAAPAESRTGTPVPPPPPPRTPEPAPPPPRVRTLGHLAGGTMDLLPDGTRVWLPPWYDSPRAAGVAYPVVLARVTAPADGDLYAGLALGVERRVADAFIVVAPPDCARPAGPVLAEVARRYRTLTAPTARAALGVGPGAACAVRDAFADSAGWAAAVGVSGTYPSAAPAPAPGPRLPVLLALPAGEPDTTGSSARALRTALHRHGTEVRLLDGVAQRRELFVRIAGFLTEKLDGPARGAGTGPVPTASSVPTTEPVPTTAPVPRTRPTDVPQPQPTVPASPHVLAVTPKPTVTREGATVVP</sequence>
<evidence type="ECO:0000256" key="1">
    <source>
        <dbReference type="SAM" id="MobiDB-lite"/>
    </source>
</evidence>
<organism evidence="2 3">
    <name type="scientific">Actinacidiphila acididurans</name>
    <dbReference type="NCBI Taxonomy" id="2784346"/>
    <lineage>
        <taxon>Bacteria</taxon>
        <taxon>Bacillati</taxon>
        <taxon>Actinomycetota</taxon>
        <taxon>Actinomycetes</taxon>
        <taxon>Kitasatosporales</taxon>
        <taxon>Streptomycetaceae</taxon>
        <taxon>Actinacidiphila</taxon>
    </lineage>
</organism>
<evidence type="ECO:0000313" key="3">
    <source>
        <dbReference type="Proteomes" id="UP000749040"/>
    </source>
</evidence>
<name>A0ABS2TPQ0_9ACTN</name>
<feature type="region of interest" description="Disordered" evidence="1">
    <location>
        <begin position="75"/>
        <end position="121"/>
    </location>
</feature>
<evidence type="ECO:0000313" key="2">
    <source>
        <dbReference type="EMBL" id="MBM9505319.1"/>
    </source>
</evidence>
<proteinExistence type="predicted"/>
<dbReference type="EMBL" id="JADKYB010000005">
    <property type="protein sequence ID" value="MBM9505319.1"/>
    <property type="molecule type" value="Genomic_DNA"/>
</dbReference>
<dbReference type="RefSeq" id="WP_205357158.1">
    <property type="nucleotide sequence ID" value="NZ_JADKYB010000005.1"/>
</dbReference>
<feature type="region of interest" description="Disordered" evidence="1">
    <location>
        <begin position="320"/>
        <end position="387"/>
    </location>
</feature>
<comment type="caution">
    <text evidence="2">The sequence shown here is derived from an EMBL/GenBank/DDBJ whole genome shotgun (WGS) entry which is preliminary data.</text>
</comment>
<gene>
    <name evidence="2" type="ORF">ITX44_12335</name>
</gene>
<accession>A0ABS2TPQ0</accession>
<dbReference type="Proteomes" id="UP000749040">
    <property type="component" value="Unassembled WGS sequence"/>
</dbReference>
<keyword evidence="3" id="KW-1185">Reference proteome</keyword>
<feature type="compositionally biased region" description="Low complexity" evidence="1">
    <location>
        <begin position="329"/>
        <end position="355"/>
    </location>
</feature>
<reference evidence="2 3" key="1">
    <citation type="submission" date="2021-01" db="EMBL/GenBank/DDBJ databases">
        <title>Streptomyces acididurans sp. nov., isolated from a peat swamp forest soil.</title>
        <authorList>
            <person name="Chantavorakit T."/>
            <person name="Duangmal K."/>
        </authorList>
    </citation>
    <scope>NUCLEOTIDE SEQUENCE [LARGE SCALE GENOMIC DNA]</scope>
    <source>
        <strain evidence="2 3">KK5PA1</strain>
    </source>
</reference>
<feature type="compositionally biased region" description="Low complexity" evidence="1">
    <location>
        <begin position="81"/>
        <end position="97"/>
    </location>
</feature>
<protein>
    <submittedName>
        <fullName evidence="2">Uncharacterized protein</fullName>
    </submittedName>
</protein>
<feature type="compositionally biased region" description="Pro residues" evidence="1">
    <location>
        <begin position="98"/>
        <end position="116"/>
    </location>
</feature>